<dbReference type="AlphaFoldDB" id="A0AA36JK11"/>
<dbReference type="GO" id="GO:0008312">
    <property type="term" value="F:7S RNA binding"/>
    <property type="evidence" value="ECO:0007669"/>
    <property type="project" value="InterPro"/>
</dbReference>
<protein>
    <recommendedName>
        <fullName evidence="2">SRP9 domain-containing protein</fullName>
    </recommendedName>
</protein>
<dbReference type="PANTHER" id="PTHR12834">
    <property type="entry name" value="SIGNAL RECOGNITION PARTICLE 9 KDA PROTEIN"/>
    <property type="match status" value="1"/>
</dbReference>
<dbReference type="InterPro" id="IPR039914">
    <property type="entry name" value="SRP9-like"/>
</dbReference>
<dbReference type="SUPFAM" id="SSF54762">
    <property type="entry name" value="Signal recognition particle alu RNA binding heterodimer, SRP9/14"/>
    <property type="match status" value="1"/>
</dbReference>
<dbReference type="Gene3D" id="3.30.720.10">
    <property type="entry name" value="Signal recognition particle alu RNA binding heterodimer, srp9/1"/>
    <property type="match status" value="1"/>
</dbReference>
<accession>A0AA36JK11</accession>
<dbReference type="GO" id="GO:0005786">
    <property type="term" value="C:signal recognition particle, endoplasmic reticulum targeting"/>
    <property type="evidence" value="ECO:0007669"/>
    <property type="project" value="TreeGrafter"/>
</dbReference>
<feature type="region of interest" description="Disordered" evidence="1">
    <location>
        <begin position="83"/>
        <end position="106"/>
    </location>
</feature>
<dbReference type="Proteomes" id="UP001178507">
    <property type="component" value="Unassembled WGS sequence"/>
</dbReference>
<sequence>MVYVSDFEEFEVAAQELFKQQPLRTRYLVKYRHKEGKVVLKVTDDRICLKFRSELIANLKHVERLSQNFARWTATKDLSKLDEPDAELEDAKKAAKPTAKTKRRKG</sequence>
<evidence type="ECO:0000259" key="2">
    <source>
        <dbReference type="Pfam" id="PF05486"/>
    </source>
</evidence>
<dbReference type="GO" id="GO:0006614">
    <property type="term" value="P:SRP-dependent cotranslational protein targeting to membrane"/>
    <property type="evidence" value="ECO:0007669"/>
    <property type="project" value="InterPro"/>
</dbReference>
<proteinExistence type="predicted"/>
<name>A0AA36JK11_9DINO</name>
<gene>
    <name evidence="3" type="ORF">EVOR1521_LOCUS28882</name>
</gene>
<dbReference type="Pfam" id="PF05486">
    <property type="entry name" value="SRP9-21"/>
    <property type="match status" value="1"/>
</dbReference>
<organism evidence="3 4">
    <name type="scientific">Effrenium voratum</name>
    <dbReference type="NCBI Taxonomy" id="2562239"/>
    <lineage>
        <taxon>Eukaryota</taxon>
        <taxon>Sar</taxon>
        <taxon>Alveolata</taxon>
        <taxon>Dinophyceae</taxon>
        <taxon>Suessiales</taxon>
        <taxon>Symbiodiniaceae</taxon>
        <taxon>Effrenium</taxon>
    </lineage>
</organism>
<keyword evidence="4" id="KW-1185">Reference proteome</keyword>
<reference evidence="3" key="1">
    <citation type="submission" date="2023-08" db="EMBL/GenBank/DDBJ databases">
        <authorList>
            <person name="Chen Y."/>
            <person name="Shah S."/>
            <person name="Dougan E. K."/>
            <person name="Thang M."/>
            <person name="Chan C."/>
        </authorList>
    </citation>
    <scope>NUCLEOTIDE SEQUENCE</scope>
</reference>
<evidence type="ECO:0000256" key="1">
    <source>
        <dbReference type="SAM" id="MobiDB-lite"/>
    </source>
</evidence>
<feature type="compositionally biased region" description="Basic and acidic residues" evidence="1">
    <location>
        <begin position="83"/>
        <end position="93"/>
    </location>
</feature>
<dbReference type="EMBL" id="CAUJNA010003659">
    <property type="protein sequence ID" value="CAJ1407099.1"/>
    <property type="molecule type" value="Genomic_DNA"/>
</dbReference>
<evidence type="ECO:0000313" key="3">
    <source>
        <dbReference type="EMBL" id="CAJ1407099.1"/>
    </source>
</evidence>
<comment type="caution">
    <text evidence="3">The sequence shown here is derived from an EMBL/GenBank/DDBJ whole genome shotgun (WGS) entry which is preliminary data.</text>
</comment>
<dbReference type="PANTHER" id="PTHR12834:SF12">
    <property type="entry name" value="SIGNAL RECOGNITION PARTICLE 9 KDA PROTEIN"/>
    <property type="match status" value="1"/>
</dbReference>
<dbReference type="InterPro" id="IPR039432">
    <property type="entry name" value="SRP9_dom"/>
</dbReference>
<dbReference type="InterPro" id="IPR009018">
    <property type="entry name" value="Signal_recog_particle_SRP9/14"/>
</dbReference>
<evidence type="ECO:0000313" key="4">
    <source>
        <dbReference type="Proteomes" id="UP001178507"/>
    </source>
</evidence>
<feature type="domain" description="SRP9" evidence="2">
    <location>
        <begin position="4"/>
        <end position="68"/>
    </location>
</feature>